<dbReference type="AlphaFoldDB" id="A0A1G7GXB1"/>
<dbReference type="InterPro" id="IPR000073">
    <property type="entry name" value="AB_hydrolase_1"/>
</dbReference>
<dbReference type="RefSeq" id="WP_092688106.1">
    <property type="nucleotide sequence ID" value="NZ_FNBK01000002.1"/>
</dbReference>
<protein>
    <submittedName>
        <fullName evidence="2">Pimeloyl-ACP methyl ester carboxylesterase</fullName>
    </submittedName>
</protein>
<proteinExistence type="predicted"/>
<dbReference type="InterPro" id="IPR050471">
    <property type="entry name" value="AB_hydrolase"/>
</dbReference>
<name>A0A1G7GXB1_9EURY</name>
<dbReference type="OrthoDB" id="111592at2157"/>
<evidence type="ECO:0000313" key="3">
    <source>
        <dbReference type="Proteomes" id="UP000199076"/>
    </source>
</evidence>
<dbReference type="SUPFAM" id="SSF53474">
    <property type="entry name" value="alpha/beta-Hydrolases"/>
    <property type="match status" value="1"/>
</dbReference>
<dbReference type="GO" id="GO:0046503">
    <property type="term" value="P:glycerolipid catabolic process"/>
    <property type="evidence" value="ECO:0007669"/>
    <property type="project" value="TreeGrafter"/>
</dbReference>
<dbReference type="Pfam" id="PF12697">
    <property type="entry name" value="Abhydrolase_6"/>
    <property type="match status" value="1"/>
</dbReference>
<dbReference type="EMBL" id="FNBK01000002">
    <property type="protein sequence ID" value="SDE92589.1"/>
    <property type="molecule type" value="Genomic_DNA"/>
</dbReference>
<dbReference type="Proteomes" id="UP000199076">
    <property type="component" value="Unassembled WGS sequence"/>
</dbReference>
<feature type="domain" description="AB hydrolase-1" evidence="1">
    <location>
        <begin position="29"/>
        <end position="248"/>
    </location>
</feature>
<evidence type="ECO:0000259" key="1">
    <source>
        <dbReference type="Pfam" id="PF12697"/>
    </source>
</evidence>
<gene>
    <name evidence="2" type="ORF">SAMN05216218_102218</name>
</gene>
<dbReference type="GO" id="GO:0004806">
    <property type="term" value="F:triacylglycerol lipase activity"/>
    <property type="evidence" value="ECO:0007669"/>
    <property type="project" value="TreeGrafter"/>
</dbReference>
<accession>A0A1G7GXB1</accession>
<dbReference type="InterPro" id="IPR029058">
    <property type="entry name" value="AB_hydrolase_fold"/>
</dbReference>
<evidence type="ECO:0000313" key="2">
    <source>
        <dbReference type="EMBL" id="SDE92589.1"/>
    </source>
</evidence>
<reference evidence="3" key="1">
    <citation type="submission" date="2016-10" db="EMBL/GenBank/DDBJ databases">
        <authorList>
            <person name="Varghese N."/>
            <person name="Submissions S."/>
        </authorList>
    </citation>
    <scope>NUCLEOTIDE SEQUENCE [LARGE SCALE GENOMIC DNA]</scope>
    <source>
        <strain evidence="3">IBRC-M 10760</strain>
    </source>
</reference>
<dbReference type="PANTHER" id="PTHR43433">
    <property type="entry name" value="HYDROLASE, ALPHA/BETA FOLD FAMILY PROTEIN"/>
    <property type="match status" value="1"/>
</dbReference>
<dbReference type="Gene3D" id="3.40.50.1820">
    <property type="entry name" value="alpha/beta hydrolase"/>
    <property type="match status" value="1"/>
</dbReference>
<sequence>MPTATNGDVELYYETAGSGPTVAFVEPAGYGAWCWSWLVDALAGPVETLVWDLRGTGRSDVPSGPYDVATLAADLEAVLAEHGTRTVHLVGAGLGGMVALQHAREYGRAATLALLGTTADGSRVDADALRGLQAPRDDPDRLRDSLRGAFSPGVVEGHPDAVDRIVDWRAKDDADPDGWAAQIAATTDFAMADLYEVTTPALVIHGRADAVVPVEAGRDLAADLPRGTFEGIDAGHLVATEEPTVVADTLSGQLDEHADLDG</sequence>
<dbReference type="PRINTS" id="PR00111">
    <property type="entry name" value="ABHYDROLASE"/>
</dbReference>
<dbReference type="PANTHER" id="PTHR43433:SF5">
    <property type="entry name" value="AB HYDROLASE-1 DOMAIN-CONTAINING PROTEIN"/>
    <property type="match status" value="1"/>
</dbReference>
<keyword evidence="3" id="KW-1185">Reference proteome</keyword>
<dbReference type="STRING" id="660518.SAMN05216218_102218"/>
<organism evidence="2 3">
    <name type="scientific">Halorientalis regularis</name>
    <dbReference type="NCBI Taxonomy" id="660518"/>
    <lineage>
        <taxon>Archaea</taxon>
        <taxon>Methanobacteriati</taxon>
        <taxon>Methanobacteriota</taxon>
        <taxon>Stenosarchaea group</taxon>
        <taxon>Halobacteria</taxon>
        <taxon>Halobacteriales</taxon>
        <taxon>Haloarculaceae</taxon>
        <taxon>Halorientalis</taxon>
    </lineage>
</organism>